<evidence type="ECO:0000256" key="14">
    <source>
        <dbReference type="SAM" id="MobiDB-lite"/>
    </source>
</evidence>
<evidence type="ECO:0000313" key="16">
    <source>
        <dbReference type="EMBL" id="ODS23870.1"/>
    </source>
</evidence>
<evidence type="ECO:0000256" key="2">
    <source>
        <dbReference type="ARBA" id="ARBA00022475"/>
    </source>
</evidence>
<feature type="coiled-coil region" evidence="13">
    <location>
        <begin position="29"/>
        <end position="63"/>
    </location>
</feature>
<keyword evidence="13" id="KW-0175">Coiled coil</keyword>
<accession>A0A1D2QQQ3</accession>
<sequence length="158" mass="18024">MFSFITLPIAAIAAFILGCLVGLLLTRTLSSREQKTRLLETRLQQAEESLSHYRQEVTEHFSETAKLVNNLTQSYKDVHQHLAGSALKLTDIDINHQLLSTYDMNDSNKAINEEDCQVPKDWAPAKGILRENYGLNEKDEPFETKDETFETITRSTHQ</sequence>
<name>A0A1D2QQQ3_9GAMM</name>
<evidence type="ECO:0000256" key="1">
    <source>
        <dbReference type="ARBA" id="ARBA00004377"/>
    </source>
</evidence>
<dbReference type="GO" id="GO:0008360">
    <property type="term" value="P:regulation of cell shape"/>
    <property type="evidence" value="ECO:0007669"/>
    <property type="project" value="UniProtKB-KW"/>
</dbReference>
<dbReference type="STRING" id="62101.AB835_06470"/>
<keyword evidence="9" id="KW-0131">Cell cycle</keyword>
<keyword evidence="8 15" id="KW-0472">Membrane</keyword>
<dbReference type="Proteomes" id="UP000242502">
    <property type="component" value="Unassembled WGS sequence"/>
</dbReference>
<dbReference type="PANTHER" id="PTHR39579">
    <property type="entry name" value="INNER MEMBRANE PROTEIN YHCB"/>
    <property type="match status" value="1"/>
</dbReference>
<dbReference type="AlphaFoldDB" id="A0A1D2QQQ3"/>
<feature type="transmembrane region" description="Helical" evidence="15">
    <location>
        <begin position="6"/>
        <end position="25"/>
    </location>
</feature>
<evidence type="ECO:0000256" key="5">
    <source>
        <dbReference type="ARBA" id="ARBA00022692"/>
    </source>
</evidence>
<evidence type="ECO:0000256" key="10">
    <source>
        <dbReference type="ARBA" id="ARBA00035657"/>
    </source>
</evidence>
<keyword evidence="5 15" id="KW-0812">Transmembrane</keyword>
<keyword evidence="3" id="KW-0997">Cell inner membrane</keyword>
<proteinExistence type="inferred from homology"/>
<feature type="region of interest" description="Disordered" evidence="14">
    <location>
        <begin position="137"/>
        <end position="158"/>
    </location>
</feature>
<evidence type="ECO:0000256" key="11">
    <source>
        <dbReference type="ARBA" id="ARBA00035703"/>
    </source>
</evidence>
<evidence type="ECO:0000256" key="8">
    <source>
        <dbReference type="ARBA" id="ARBA00023136"/>
    </source>
</evidence>
<reference evidence="16 17" key="1">
    <citation type="journal article" date="2016" name="Appl. Environ. Microbiol.">
        <title>Lack of Overt Genome Reduction in the Bryostatin-Producing Bryozoan Symbiont "Candidatus Endobugula sertula".</title>
        <authorList>
            <person name="Miller I.J."/>
            <person name="Vanee N."/>
            <person name="Fong S.S."/>
            <person name="Lim-Fong G.E."/>
            <person name="Kwan J.C."/>
        </authorList>
    </citation>
    <scope>NUCLEOTIDE SEQUENCE [LARGE SCALE GENOMIC DNA]</scope>
    <source>
        <strain evidence="16">AB1-4</strain>
    </source>
</reference>
<evidence type="ECO:0000313" key="17">
    <source>
        <dbReference type="Proteomes" id="UP000242502"/>
    </source>
</evidence>
<dbReference type="Pfam" id="PF06295">
    <property type="entry name" value="ZapG-like"/>
    <property type="match status" value="1"/>
</dbReference>
<dbReference type="InterPro" id="IPR009386">
    <property type="entry name" value="ZapG-like"/>
</dbReference>
<dbReference type="GO" id="GO:0051301">
    <property type="term" value="P:cell division"/>
    <property type="evidence" value="ECO:0007669"/>
    <property type="project" value="UniProtKB-KW"/>
</dbReference>
<dbReference type="PANTHER" id="PTHR39579:SF1">
    <property type="entry name" value="INNER MEMBRANE PROTEIN YHCB"/>
    <property type="match status" value="1"/>
</dbReference>
<keyword evidence="6" id="KW-0133">Cell shape</keyword>
<dbReference type="GO" id="GO:0005886">
    <property type="term" value="C:plasma membrane"/>
    <property type="evidence" value="ECO:0007669"/>
    <property type="project" value="UniProtKB-SubCell"/>
</dbReference>
<evidence type="ECO:0000256" key="9">
    <source>
        <dbReference type="ARBA" id="ARBA00023306"/>
    </source>
</evidence>
<keyword evidence="7 15" id="KW-1133">Transmembrane helix</keyword>
<keyword evidence="2" id="KW-1003">Cell membrane</keyword>
<evidence type="ECO:0000256" key="3">
    <source>
        <dbReference type="ARBA" id="ARBA00022519"/>
    </source>
</evidence>
<protein>
    <recommendedName>
        <fullName evidence="11">Z-ring associated protein G</fullName>
    </recommendedName>
    <alternativeName>
        <fullName evidence="12">Cell division protein ZapG</fullName>
    </alternativeName>
</protein>
<evidence type="ECO:0000256" key="15">
    <source>
        <dbReference type="SAM" id="Phobius"/>
    </source>
</evidence>
<evidence type="ECO:0000256" key="6">
    <source>
        <dbReference type="ARBA" id="ARBA00022960"/>
    </source>
</evidence>
<gene>
    <name evidence="16" type="ORF">AB835_06470</name>
</gene>
<evidence type="ECO:0000256" key="7">
    <source>
        <dbReference type="ARBA" id="ARBA00022989"/>
    </source>
</evidence>
<comment type="subcellular location">
    <subcellularLocation>
        <location evidence="1">Cell inner membrane</location>
        <topology evidence="1">Single-pass membrane protein</topology>
    </subcellularLocation>
</comment>
<dbReference type="EMBL" id="MDLC01000018">
    <property type="protein sequence ID" value="ODS23870.1"/>
    <property type="molecule type" value="Genomic_DNA"/>
</dbReference>
<evidence type="ECO:0000256" key="12">
    <source>
        <dbReference type="ARBA" id="ARBA00035727"/>
    </source>
</evidence>
<comment type="similarity">
    <text evidence="10">Belongs to the ZapG family.</text>
</comment>
<comment type="caution">
    <text evidence="16">The sequence shown here is derived from an EMBL/GenBank/DDBJ whole genome shotgun (WGS) entry which is preliminary data.</text>
</comment>
<evidence type="ECO:0000256" key="4">
    <source>
        <dbReference type="ARBA" id="ARBA00022618"/>
    </source>
</evidence>
<organism evidence="16 17">
    <name type="scientific">Candidatus Endobugula sertula</name>
    <name type="common">Bugula neritina bacterial symbiont</name>
    <dbReference type="NCBI Taxonomy" id="62101"/>
    <lineage>
        <taxon>Bacteria</taxon>
        <taxon>Pseudomonadati</taxon>
        <taxon>Pseudomonadota</taxon>
        <taxon>Gammaproteobacteria</taxon>
        <taxon>Cellvibrionales</taxon>
        <taxon>Cellvibrionaceae</taxon>
        <taxon>Candidatus Endobugula</taxon>
    </lineage>
</organism>
<evidence type="ECO:0000256" key="13">
    <source>
        <dbReference type="SAM" id="Coils"/>
    </source>
</evidence>
<keyword evidence="4" id="KW-0132">Cell division</keyword>
<feature type="compositionally biased region" description="Basic and acidic residues" evidence="14">
    <location>
        <begin position="137"/>
        <end position="148"/>
    </location>
</feature>